<evidence type="ECO:0000313" key="8">
    <source>
        <dbReference type="Proteomes" id="UP000245783"/>
    </source>
</evidence>
<dbReference type="OrthoDB" id="10250504at2759"/>
<dbReference type="Gene3D" id="2.40.50.140">
    <property type="entry name" value="Nucleic acid-binding proteins"/>
    <property type="match status" value="1"/>
</dbReference>
<dbReference type="GO" id="GO:0005736">
    <property type="term" value="C:RNA polymerase I complex"/>
    <property type="evidence" value="ECO:0007669"/>
    <property type="project" value="TreeGrafter"/>
</dbReference>
<dbReference type="RefSeq" id="XP_025365838.1">
    <property type="nucleotide sequence ID" value="XM_025512121.1"/>
</dbReference>
<dbReference type="GeneID" id="37033991"/>
<organism evidence="7 8">
    <name type="scientific">Ceraceosorus guamensis</name>
    <dbReference type="NCBI Taxonomy" id="1522189"/>
    <lineage>
        <taxon>Eukaryota</taxon>
        <taxon>Fungi</taxon>
        <taxon>Dikarya</taxon>
        <taxon>Basidiomycota</taxon>
        <taxon>Ustilaginomycotina</taxon>
        <taxon>Exobasidiomycetes</taxon>
        <taxon>Ceraceosorales</taxon>
        <taxon>Ceraceosoraceae</taxon>
        <taxon>Ceraceosorus</taxon>
    </lineage>
</organism>
<keyword evidence="2" id="KW-0240">DNA-directed RNA polymerase</keyword>
<name>A0A316VNN4_9BASI</name>
<proteinExistence type="predicted"/>
<evidence type="ECO:0000259" key="6">
    <source>
        <dbReference type="Pfam" id="PF17875"/>
    </source>
</evidence>
<sequence length="217" mass="23718">MSKEEATSAFRVIYASFNLAIPPSLLHDPMTALLEIWDSLLIRRYIPQLSGVLIAHDEHMFLRSSAAIDGDGAFATVPAAIKALVWAPHVGQRLEGKLTLSTSSHVSLLVHGTFNASISSMHLPTSESLALAESNSTSFERPNRGAQVWSFVEGYGLDGVDEHARGDAEAEHDQQQQQEEEEEEEEEEGRKSTGYWAKEDGGRLGGENGRIVFTVIG</sequence>
<keyword evidence="8" id="KW-1185">Reference proteome</keyword>
<evidence type="ECO:0000256" key="4">
    <source>
        <dbReference type="ARBA" id="ARBA00023242"/>
    </source>
</evidence>
<keyword evidence="3" id="KW-0804">Transcription</keyword>
<evidence type="ECO:0000313" key="7">
    <source>
        <dbReference type="EMBL" id="PWN38678.1"/>
    </source>
</evidence>
<feature type="region of interest" description="Disordered" evidence="5">
    <location>
        <begin position="165"/>
        <end position="208"/>
    </location>
</feature>
<evidence type="ECO:0000256" key="1">
    <source>
        <dbReference type="ARBA" id="ARBA00004123"/>
    </source>
</evidence>
<dbReference type="PANTHER" id="PTHR12709:SF5">
    <property type="entry name" value="DNA-DIRECTED RNA POLYMERASE I SUBUNIT RPA43"/>
    <property type="match status" value="1"/>
</dbReference>
<dbReference type="InterPro" id="IPR045113">
    <property type="entry name" value="Rpb7-like"/>
</dbReference>
<dbReference type="EMBL" id="KZ819565">
    <property type="protein sequence ID" value="PWN38678.1"/>
    <property type="molecule type" value="Genomic_DNA"/>
</dbReference>
<dbReference type="GO" id="GO:0006362">
    <property type="term" value="P:transcription elongation by RNA polymerase I"/>
    <property type="evidence" value="ECO:0007669"/>
    <property type="project" value="TreeGrafter"/>
</dbReference>
<comment type="subcellular location">
    <subcellularLocation>
        <location evidence="1">Nucleus</location>
    </subcellularLocation>
</comment>
<gene>
    <name evidence="7" type="ORF">IE81DRAFT_295976</name>
</gene>
<feature type="domain" description="RPA43 OB" evidence="6">
    <location>
        <begin position="88"/>
        <end position="217"/>
    </location>
</feature>
<evidence type="ECO:0000256" key="5">
    <source>
        <dbReference type="SAM" id="MobiDB-lite"/>
    </source>
</evidence>
<dbReference type="AlphaFoldDB" id="A0A316VNN4"/>
<dbReference type="Gene3D" id="3.30.1490.120">
    <property type="entry name" value="RNA polymerase Rpb7-like, N-terminal domain"/>
    <property type="match status" value="1"/>
</dbReference>
<dbReference type="InParanoid" id="A0A316VNN4"/>
<dbReference type="InterPro" id="IPR036898">
    <property type="entry name" value="RNA_pol_Rpb7-like_N_sf"/>
</dbReference>
<dbReference type="PANTHER" id="PTHR12709">
    <property type="entry name" value="DNA-DIRECTED RNA POLYMERASE II, III"/>
    <property type="match status" value="1"/>
</dbReference>
<dbReference type="STRING" id="1522189.A0A316VNN4"/>
<reference evidence="7 8" key="1">
    <citation type="journal article" date="2018" name="Mol. Biol. Evol.">
        <title>Broad Genomic Sampling Reveals a Smut Pathogenic Ancestry of the Fungal Clade Ustilaginomycotina.</title>
        <authorList>
            <person name="Kijpornyongpan T."/>
            <person name="Mondo S.J."/>
            <person name="Barry K."/>
            <person name="Sandor L."/>
            <person name="Lee J."/>
            <person name="Lipzen A."/>
            <person name="Pangilinan J."/>
            <person name="LaButti K."/>
            <person name="Hainaut M."/>
            <person name="Henrissat B."/>
            <person name="Grigoriev I.V."/>
            <person name="Spatafora J.W."/>
            <person name="Aime M.C."/>
        </authorList>
    </citation>
    <scope>NUCLEOTIDE SEQUENCE [LARGE SCALE GENOMIC DNA]</scope>
    <source>
        <strain evidence="7 8">MCA 4658</strain>
    </source>
</reference>
<dbReference type="Pfam" id="PF17875">
    <property type="entry name" value="RPA43_OB"/>
    <property type="match status" value="1"/>
</dbReference>
<evidence type="ECO:0000256" key="2">
    <source>
        <dbReference type="ARBA" id="ARBA00022478"/>
    </source>
</evidence>
<keyword evidence="4" id="KW-0539">Nucleus</keyword>
<dbReference type="GO" id="GO:0006352">
    <property type="term" value="P:DNA-templated transcription initiation"/>
    <property type="evidence" value="ECO:0007669"/>
    <property type="project" value="InterPro"/>
</dbReference>
<dbReference type="InterPro" id="IPR041178">
    <property type="entry name" value="RPA43_OB"/>
</dbReference>
<feature type="compositionally biased region" description="Acidic residues" evidence="5">
    <location>
        <begin position="178"/>
        <end position="187"/>
    </location>
</feature>
<evidence type="ECO:0000256" key="3">
    <source>
        <dbReference type="ARBA" id="ARBA00023163"/>
    </source>
</evidence>
<accession>A0A316VNN4</accession>
<feature type="compositionally biased region" description="Basic and acidic residues" evidence="5">
    <location>
        <begin position="165"/>
        <end position="174"/>
    </location>
</feature>
<dbReference type="InterPro" id="IPR012340">
    <property type="entry name" value="NA-bd_OB-fold"/>
</dbReference>
<protein>
    <recommendedName>
        <fullName evidence="6">RPA43 OB domain-containing protein</fullName>
    </recommendedName>
</protein>
<dbReference type="Proteomes" id="UP000245783">
    <property type="component" value="Unassembled WGS sequence"/>
</dbReference>